<evidence type="ECO:0000313" key="2">
    <source>
        <dbReference type="EMBL" id="RIB07152.1"/>
    </source>
</evidence>
<dbReference type="EMBL" id="QKWP01001707">
    <property type="protein sequence ID" value="RIB07152.1"/>
    <property type="molecule type" value="Genomic_DNA"/>
</dbReference>
<comment type="caution">
    <text evidence="2">The sequence shown here is derived from an EMBL/GenBank/DDBJ whole genome shotgun (WGS) entry which is preliminary data.</text>
</comment>
<name>A0A397UA62_9GLOM</name>
<accession>A0A397UA62</accession>
<dbReference type="Proteomes" id="UP000266673">
    <property type="component" value="Unassembled WGS sequence"/>
</dbReference>
<organism evidence="2 3">
    <name type="scientific">Gigaspora rosea</name>
    <dbReference type="NCBI Taxonomy" id="44941"/>
    <lineage>
        <taxon>Eukaryota</taxon>
        <taxon>Fungi</taxon>
        <taxon>Fungi incertae sedis</taxon>
        <taxon>Mucoromycota</taxon>
        <taxon>Glomeromycotina</taxon>
        <taxon>Glomeromycetes</taxon>
        <taxon>Diversisporales</taxon>
        <taxon>Gigasporaceae</taxon>
        <taxon>Gigaspora</taxon>
    </lineage>
</organism>
<protein>
    <submittedName>
        <fullName evidence="2">Uncharacterized protein</fullName>
    </submittedName>
</protein>
<evidence type="ECO:0000313" key="3">
    <source>
        <dbReference type="Proteomes" id="UP000266673"/>
    </source>
</evidence>
<feature type="compositionally biased region" description="Polar residues" evidence="1">
    <location>
        <begin position="48"/>
        <end position="57"/>
    </location>
</feature>
<evidence type="ECO:0000256" key="1">
    <source>
        <dbReference type="SAM" id="MobiDB-lite"/>
    </source>
</evidence>
<sequence length="163" mass="18134">MIQQNWQSLKTHPDALFDSDSGSQQGLRKSLKTSLREMLKFRKITFSGNGRSRQSCAGESETQELPSPPETLEISILVPAQMLIIARSYVKHKKPKVMMEQKMTRIPKNELIDSLFGVFKKYVYLAFKGLATGAKISAEIVSVDPQGAGVPLVSCDIMAIIVY</sequence>
<reference evidence="2 3" key="1">
    <citation type="submission" date="2018-06" db="EMBL/GenBank/DDBJ databases">
        <title>Comparative genomics reveals the genomic features of Rhizophagus irregularis, R. cerebriforme, R. diaphanum and Gigaspora rosea, and their symbiotic lifestyle signature.</title>
        <authorList>
            <person name="Morin E."/>
            <person name="San Clemente H."/>
            <person name="Chen E.C.H."/>
            <person name="De La Providencia I."/>
            <person name="Hainaut M."/>
            <person name="Kuo A."/>
            <person name="Kohler A."/>
            <person name="Murat C."/>
            <person name="Tang N."/>
            <person name="Roy S."/>
            <person name="Loubradou J."/>
            <person name="Henrissat B."/>
            <person name="Grigoriev I.V."/>
            <person name="Corradi N."/>
            <person name="Roux C."/>
            <person name="Martin F.M."/>
        </authorList>
    </citation>
    <scope>NUCLEOTIDE SEQUENCE [LARGE SCALE GENOMIC DNA]</scope>
    <source>
        <strain evidence="2 3">DAOM 194757</strain>
    </source>
</reference>
<gene>
    <name evidence="2" type="ORF">C2G38_2147707</name>
</gene>
<keyword evidence="3" id="KW-1185">Reference proteome</keyword>
<feature type="region of interest" description="Disordered" evidence="1">
    <location>
        <begin position="48"/>
        <end position="68"/>
    </location>
</feature>
<proteinExistence type="predicted"/>
<dbReference type="AlphaFoldDB" id="A0A397UA62"/>
<dbReference type="OrthoDB" id="26094at2759"/>